<dbReference type="RefSeq" id="WP_285619830.1">
    <property type="nucleotide sequence ID" value="NZ_BSTJ01000002.1"/>
</dbReference>
<protein>
    <submittedName>
        <fullName evidence="2">Uncharacterized protein</fullName>
    </submittedName>
</protein>
<gene>
    <name evidence="2" type="ORF">Airi01_024070</name>
</gene>
<dbReference type="AlphaFoldDB" id="A0A9W6RHS4"/>
<dbReference type="Proteomes" id="UP001165135">
    <property type="component" value="Unassembled WGS sequence"/>
</dbReference>
<proteinExistence type="predicted"/>
<reference evidence="2" key="1">
    <citation type="submission" date="2023-03" db="EMBL/GenBank/DDBJ databases">
        <title>Actinoallomurus iriomotensis NBRC 103681.</title>
        <authorList>
            <person name="Ichikawa N."/>
            <person name="Sato H."/>
            <person name="Tonouchi N."/>
        </authorList>
    </citation>
    <scope>NUCLEOTIDE SEQUENCE</scope>
    <source>
        <strain evidence="2">NBRC 103681</strain>
    </source>
</reference>
<dbReference type="EMBL" id="BSTJ01000002">
    <property type="protein sequence ID" value="GLY74140.1"/>
    <property type="molecule type" value="Genomic_DNA"/>
</dbReference>
<evidence type="ECO:0000313" key="2">
    <source>
        <dbReference type="EMBL" id="GLY74140.1"/>
    </source>
</evidence>
<comment type="caution">
    <text evidence="2">The sequence shown here is derived from an EMBL/GenBank/DDBJ whole genome shotgun (WGS) entry which is preliminary data.</text>
</comment>
<evidence type="ECO:0000256" key="1">
    <source>
        <dbReference type="SAM" id="SignalP"/>
    </source>
</evidence>
<organism evidence="2 3">
    <name type="scientific">Actinoallomurus iriomotensis</name>
    <dbReference type="NCBI Taxonomy" id="478107"/>
    <lineage>
        <taxon>Bacteria</taxon>
        <taxon>Bacillati</taxon>
        <taxon>Actinomycetota</taxon>
        <taxon>Actinomycetes</taxon>
        <taxon>Streptosporangiales</taxon>
        <taxon>Thermomonosporaceae</taxon>
        <taxon>Actinoallomurus</taxon>
    </lineage>
</organism>
<feature type="chain" id="PRO_5040925882" evidence="1">
    <location>
        <begin position="25"/>
        <end position="167"/>
    </location>
</feature>
<accession>A0A9W6RHS4</accession>
<feature type="signal peptide" evidence="1">
    <location>
        <begin position="1"/>
        <end position="24"/>
    </location>
</feature>
<name>A0A9W6RHS4_9ACTN</name>
<keyword evidence="1" id="KW-0732">Signal</keyword>
<evidence type="ECO:0000313" key="3">
    <source>
        <dbReference type="Proteomes" id="UP001165135"/>
    </source>
</evidence>
<sequence length="167" mass="18223">MRRLSTIAAVTGITVVLAAPVAGAADGKGWVPYRTQPFDAVGRCSFTVHGDIVQDEEEVRTDATFPDGSPRIQEFRGPLVIRFTNTGNGRSVVRDVSGYGRVENKENGGSVWYFGEGAAIGIPIGNTAYPPGEYIVHGRSWYTIQPDGTRRIWDRHADVENLCRTLA</sequence>